<dbReference type="EMBL" id="ABOX02000001">
    <property type="protein sequence ID" value="EEF63387.1"/>
    <property type="molecule type" value="Genomic_DNA"/>
</dbReference>
<evidence type="ECO:0000313" key="3">
    <source>
        <dbReference type="Proteomes" id="UP000003688"/>
    </source>
</evidence>
<feature type="compositionally biased region" description="Polar residues" evidence="1">
    <location>
        <begin position="1"/>
        <end position="17"/>
    </location>
</feature>
<evidence type="ECO:0000313" key="2">
    <source>
        <dbReference type="EMBL" id="EEF63387.1"/>
    </source>
</evidence>
<dbReference type="STRING" id="320771.Cflav_PD6022"/>
<feature type="region of interest" description="Disordered" evidence="1">
    <location>
        <begin position="1"/>
        <end position="38"/>
    </location>
</feature>
<dbReference type="AlphaFoldDB" id="B9XA46"/>
<name>B9XA46_PEDPL</name>
<sequence>MNTKGNVKDTQYYQGNGNDLAESGKSQIQGSIPVRVAT</sequence>
<gene>
    <name evidence="2" type="ORF">Cflav_PD6022</name>
</gene>
<evidence type="ECO:0000256" key="1">
    <source>
        <dbReference type="SAM" id="MobiDB-lite"/>
    </source>
</evidence>
<reference evidence="2 3" key="1">
    <citation type="journal article" date="2011" name="J. Bacteriol.">
        <title>Genome sequence of 'Pedosphaera parvula' Ellin514, an aerobic Verrucomicrobial isolate from pasture soil.</title>
        <authorList>
            <person name="Kant R."/>
            <person name="van Passel M.W."/>
            <person name="Sangwan P."/>
            <person name="Palva A."/>
            <person name="Lucas S."/>
            <person name="Copeland A."/>
            <person name="Lapidus A."/>
            <person name="Glavina Del Rio T."/>
            <person name="Dalin E."/>
            <person name="Tice H."/>
            <person name="Bruce D."/>
            <person name="Goodwin L."/>
            <person name="Pitluck S."/>
            <person name="Chertkov O."/>
            <person name="Larimer F.W."/>
            <person name="Land M.L."/>
            <person name="Hauser L."/>
            <person name="Brettin T.S."/>
            <person name="Detter J.C."/>
            <person name="Han S."/>
            <person name="de Vos W.M."/>
            <person name="Janssen P.H."/>
            <person name="Smidt H."/>
        </authorList>
    </citation>
    <scope>NUCLEOTIDE SEQUENCE [LARGE SCALE GENOMIC DNA]</scope>
    <source>
        <strain evidence="2 3">Ellin514</strain>
    </source>
</reference>
<dbReference type="Proteomes" id="UP000003688">
    <property type="component" value="Unassembled WGS sequence"/>
</dbReference>
<keyword evidence="3" id="KW-1185">Reference proteome</keyword>
<comment type="caution">
    <text evidence="2">The sequence shown here is derived from an EMBL/GenBank/DDBJ whole genome shotgun (WGS) entry which is preliminary data.</text>
</comment>
<proteinExistence type="predicted"/>
<protein>
    <submittedName>
        <fullName evidence="2">Uncharacterized protein</fullName>
    </submittedName>
</protein>
<organism evidence="2 3">
    <name type="scientific">Pedosphaera parvula (strain Ellin514)</name>
    <dbReference type="NCBI Taxonomy" id="320771"/>
    <lineage>
        <taxon>Bacteria</taxon>
        <taxon>Pseudomonadati</taxon>
        <taxon>Verrucomicrobiota</taxon>
        <taxon>Pedosphaerae</taxon>
        <taxon>Pedosphaerales</taxon>
        <taxon>Pedosphaeraceae</taxon>
        <taxon>Pedosphaera</taxon>
    </lineage>
</organism>
<accession>B9XA46</accession>